<sequence length="403" mass="45438">MRFALLPDAYLPSSTLVHAKMFHELAHELQNRGHKAVVITPGEPDQKTLLVEEIYDGVEVWRFRTGRTRGVGKVKRALNESLLSINAWRAICHKVKAEPFDGCINYSPTIFFGPLAKKLKAHGAFVYLILRDMFPQWVIDQGMIKEGSVIARYFRYFERLNYQASDCIGVMSDANLKLFHHLHPGYPNVKVLMNWADTRPLIRETVATNWRDAWGLGDKIVFFYGGNIGHAQDMTNLMRLARTMQSEQRAHFLFVGQGDEVELIHQLKAEWQLDNVTIKPSVSQQVYRELLTQIDIGLFSLSAKHTAHNFPGKLLGYMVESLPILGSVNAGNDVIDLINNHSAGFVFENGDDEALSNAAKVLLLSPEQRMKCGEQARALLESYFSVESAVSQILQQVQNRGAA</sequence>
<protein>
    <submittedName>
        <fullName evidence="3">UDP-N-acetylglucosamine 2-epimerase</fullName>
    </submittedName>
</protein>
<dbReference type="GO" id="GO:0016757">
    <property type="term" value="F:glycosyltransferase activity"/>
    <property type="evidence" value="ECO:0007669"/>
    <property type="project" value="InterPro"/>
</dbReference>
<dbReference type="PANTHER" id="PTHR12526">
    <property type="entry name" value="GLYCOSYLTRANSFERASE"/>
    <property type="match status" value="1"/>
</dbReference>
<keyword evidence="4" id="KW-1185">Reference proteome</keyword>
<reference evidence="3 4" key="1">
    <citation type="journal article" date="2012" name="J. Bacteriol.">
        <title>Genome Sequence of Pectin-Degrading Alishewanella aestuarii Strain B11T, Isolated from Tidal Flat Sediment.</title>
        <authorList>
            <person name="Jung J."/>
            <person name="Choi S."/>
            <person name="Chun J."/>
            <person name="Park W."/>
        </authorList>
    </citation>
    <scope>NUCLEOTIDE SEQUENCE [LARGE SCALE GENOMIC DNA]</scope>
    <source>
        <strain evidence="3 4">B11</strain>
    </source>
</reference>
<evidence type="ECO:0000259" key="1">
    <source>
        <dbReference type="Pfam" id="PF00534"/>
    </source>
</evidence>
<dbReference type="Gene3D" id="3.40.50.2000">
    <property type="entry name" value="Glycogen Phosphorylase B"/>
    <property type="match status" value="2"/>
</dbReference>
<evidence type="ECO:0000259" key="2">
    <source>
        <dbReference type="Pfam" id="PF13579"/>
    </source>
</evidence>
<name>J1YCX8_9ALTE</name>
<dbReference type="Proteomes" id="UP000012043">
    <property type="component" value="Unassembled WGS sequence"/>
</dbReference>
<dbReference type="SUPFAM" id="SSF53756">
    <property type="entry name" value="UDP-Glycosyltransferase/glycogen phosphorylase"/>
    <property type="match status" value="1"/>
</dbReference>
<dbReference type="GO" id="GO:1901135">
    <property type="term" value="P:carbohydrate derivative metabolic process"/>
    <property type="evidence" value="ECO:0007669"/>
    <property type="project" value="UniProtKB-ARBA"/>
</dbReference>
<dbReference type="EMBL" id="ALAB01000019">
    <property type="protein sequence ID" value="EJI85750.1"/>
    <property type="molecule type" value="Genomic_DNA"/>
</dbReference>
<gene>
    <name evidence="3" type="ORF">AEST_14150</name>
</gene>
<feature type="domain" description="Glycosyltransferase subfamily 4-like N-terminal" evidence="2">
    <location>
        <begin position="20"/>
        <end position="194"/>
    </location>
</feature>
<evidence type="ECO:0000313" key="3">
    <source>
        <dbReference type="EMBL" id="EJI85750.1"/>
    </source>
</evidence>
<dbReference type="Pfam" id="PF00534">
    <property type="entry name" value="Glycos_transf_1"/>
    <property type="match status" value="1"/>
</dbReference>
<comment type="caution">
    <text evidence="3">The sequence shown here is derived from an EMBL/GenBank/DDBJ whole genome shotgun (WGS) entry which is preliminary data.</text>
</comment>
<dbReference type="PANTHER" id="PTHR12526:SF609">
    <property type="entry name" value="LIPOPOLYSACCHARIDE BIOSYNTHESIS PROTEIN"/>
    <property type="match status" value="1"/>
</dbReference>
<dbReference type="RefSeq" id="WP_008608032.1">
    <property type="nucleotide sequence ID" value="NZ_ALAB01000019.1"/>
</dbReference>
<dbReference type="AlphaFoldDB" id="J1YCX8"/>
<dbReference type="Pfam" id="PF13579">
    <property type="entry name" value="Glyco_trans_4_4"/>
    <property type="match status" value="1"/>
</dbReference>
<feature type="domain" description="Glycosyl transferase family 1" evidence="1">
    <location>
        <begin position="209"/>
        <end position="377"/>
    </location>
</feature>
<dbReference type="InterPro" id="IPR028098">
    <property type="entry name" value="Glyco_trans_4-like_N"/>
</dbReference>
<dbReference type="PATRIC" id="fig|1197174.4.peg.1384"/>
<evidence type="ECO:0000313" key="4">
    <source>
        <dbReference type="Proteomes" id="UP000012043"/>
    </source>
</evidence>
<organism evidence="3 4">
    <name type="scientific">Alishewanella aestuarii B11</name>
    <dbReference type="NCBI Taxonomy" id="1197174"/>
    <lineage>
        <taxon>Bacteria</taxon>
        <taxon>Pseudomonadati</taxon>
        <taxon>Pseudomonadota</taxon>
        <taxon>Gammaproteobacteria</taxon>
        <taxon>Alteromonadales</taxon>
        <taxon>Alteromonadaceae</taxon>
        <taxon>Alishewanella</taxon>
    </lineage>
</organism>
<dbReference type="InterPro" id="IPR001296">
    <property type="entry name" value="Glyco_trans_1"/>
</dbReference>
<proteinExistence type="predicted"/>
<dbReference type="CDD" id="cd03794">
    <property type="entry name" value="GT4_WbuB-like"/>
    <property type="match status" value="1"/>
</dbReference>
<accession>J1YCX8</accession>